<evidence type="ECO:0000256" key="2">
    <source>
        <dbReference type="ARBA" id="ARBA00022730"/>
    </source>
</evidence>
<dbReference type="PANTHER" id="PTHR11760:SF19">
    <property type="entry name" value="SMALL RIBOSOMAL SUBUNIT PROTEIN US3C"/>
    <property type="match status" value="1"/>
</dbReference>
<evidence type="ECO:0000256" key="7">
    <source>
        <dbReference type="ARBA" id="ARBA00035257"/>
    </source>
</evidence>
<dbReference type="FunFam" id="3.30.1140.32:FF:000002">
    <property type="entry name" value="30S ribosomal protein S3"/>
    <property type="match status" value="1"/>
</dbReference>
<evidence type="ECO:0000313" key="12">
    <source>
        <dbReference type="EMBL" id="AXG78307.1"/>
    </source>
</evidence>
<feature type="compositionally biased region" description="Low complexity" evidence="10">
    <location>
        <begin position="253"/>
        <end position="281"/>
    </location>
</feature>
<comment type="subunit">
    <text evidence="8">Part of the 30S ribosomal subunit. Forms a tight complex with proteins S10 and S14.</text>
</comment>
<dbReference type="PROSITE" id="PS00548">
    <property type="entry name" value="RIBOSOMAL_S3"/>
    <property type="match status" value="1"/>
</dbReference>
<dbReference type="InterPro" id="IPR001351">
    <property type="entry name" value="Ribosomal_uS3_C"/>
</dbReference>
<dbReference type="PANTHER" id="PTHR11760">
    <property type="entry name" value="30S/40S RIBOSOMAL PROTEIN S3"/>
    <property type="match status" value="1"/>
</dbReference>
<dbReference type="InterPro" id="IPR036419">
    <property type="entry name" value="Ribosomal_S3_C_sf"/>
</dbReference>
<comment type="function">
    <text evidence="6 8">Binds the lower part of the 30S subunit head. Binds mRNA in the 70S ribosome, positioning it for translation.</text>
</comment>
<comment type="similarity">
    <text evidence="1 8 9">Belongs to the universal ribosomal protein uS3 family.</text>
</comment>
<dbReference type="SMART" id="SM00322">
    <property type="entry name" value="KH"/>
    <property type="match status" value="1"/>
</dbReference>
<dbReference type="FunFam" id="3.30.300.20:FF:000001">
    <property type="entry name" value="30S ribosomal protein S3"/>
    <property type="match status" value="1"/>
</dbReference>
<gene>
    <name evidence="8" type="primary">rpsC</name>
    <name evidence="12" type="ORF">DVK44_11955</name>
</gene>
<dbReference type="CDD" id="cd02412">
    <property type="entry name" value="KH-II_30S_S3"/>
    <property type="match status" value="1"/>
</dbReference>
<name>A0A345HNN3_9ACTN</name>
<sequence>MGQKVNPHGFRLGITTDFKSRWYADKLYKDYVKEDVAIRRMMTKGMERAGISKVEIERTRDRVRVDIHTARPGIVIGRRGAEADRIRGELEKLTGKQVQLNILEVKNPEVDAQLVAQAVAEQLSSRVSFRRAMRKSMQSTMKAGAKGIKIQCGGRLGGAEMSRSEFYREGRVPLHTLRANVDYGFFEAKTTFGRIGVKVWIYKGDVKNIAEVRAENAAARAGNRPARGGGNDRPAGRGGRGGERGGRGRKPQGTGAEAPKAEATTAPAAEATSSSTGGTEA</sequence>
<dbReference type="InterPro" id="IPR005704">
    <property type="entry name" value="Ribosomal_uS3_bac-typ"/>
</dbReference>
<dbReference type="GO" id="GO:0006412">
    <property type="term" value="P:translation"/>
    <property type="evidence" value="ECO:0007669"/>
    <property type="project" value="UniProtKB-UniRule"/>
</dbReference>
<dbReference type="AlphaFoldDB" id="A0A345HNN3"/>
<dbReference type="GO" id="GO:0003729">
    <property type="term" value="F:mRNA binding"/>
    <property type="evidence" value="ECO:0007669"/>
    <property type="project" value="UniProtKB-UniRule"/>
</dbReference>
<evidence type="ECO:0000256" key="5">
    <source>
        <dbReference type="ARBA" id="ARBA00023274"/>
    </source>
</evidence>
<protein>
    <recommendedName>
        <fullName evidence="7 8">Small ribosomal subunit protein uS3</fullName>
    </recommendedName>
</protein>
<dbReference type="InterPro" id="IPR004087">
    <property type="entry name" value="KH_dom"/>
</dbReference>
<dbReference type="NCBIfam" id="TIGR01009">
    <property type="entry name" value="rpsC_bact"/>
    <property type="match status" value="1"/>
</dbReference>
<evidence type="ECO:0000256" key="3">
    <source>
        <dbReference type="ARBA" id="ARBA00022884"/>
    </source>
</evidence>
<dbReference type="Pfam" id="PF00189">
    <property type="entry name" value="Ribosomal_S3_C"/>
    <property type="match status" value="1"/>
</dbReference>
<dbReference type="PROSITE" id="PS50823">
    <property type="entry name" value="KH_TYPE_2"/>
    <property type="match status" value="1"/>
</dbReference>
<accession>A0A345HNN3</accession>
<evidence type="ECO:0000256" key="1">
    <source>
        <dbReference type="ARBA" id="ARBA00010761"/>
    </source>
</evidence>
<evidence type="ECO:0000256" key="6">
    <source>
        <dbReference type="ARBA" id="ARBA00024998"/>
    </source>
</evidence>
<dbReference type="SUPFAM" id="SSF54814">
    <property type="entry name" value="Prokaryotic type KH domain (KH-domain type II)"/>
    <property type="match status" value="1"/>
</dbReference>
<dbReference type="OrthoDB" id="9806396at2"/>
<reference evidence="13" key="1">
    <citation type="submission" date="2018-07" db="EMBL/GenBank/DDBJ databases">
        <authorList>
            <person name="Zhao J."/>
        </authorList>
    </citation>
    <scope>NUCLEOTIDE SEQUENCE [LARGE SCALE GENOMIC DNA]</scope>
    <source>
        <strain evidence="13">GSSD-12</strain>
    </source>
</reference>
<organism evidence="12 13">
    <name type="scientific">Streptomyces paludis</name>
    <dbReference type="NCBI Taxonomy" id="2282738"/>
    <lineage>
        <taxon>Bacteria</taxon>
        <taxon>Bacillati</taxon>
        <taxon>Actinomycetota</taxon>
        <taxon>Actinomycetes</taxon>
        <taxon>Kitasatosporales</taxon>
        <taxon>Streptomycetaceae</taxon>
        <taxon>Streptomyces</taxon>
    </lineage>
</organism>
<keyword evidence="13" id="KW-1185">Reference proteome</keyword>
<evidence type="ECO:0000313" key="13">
    <source>
        <dbReference type="Proteomes" id="UP000253868"/>
    </source>
</evidence>
<keyword evidence="3 8" id="KW-0694">RNA-binding</keyword>
<dbReference type="InterPro" id="IPR009019">
    <property type="entry name" value="KH_sf_prok-type"/>
</dbReference>
<keyword evidence="4 8" id="KW-0689">Ribosomal protein</keyword>
<dbReference type="InterPro" id="IPR057258">
    <property type="entry name" value="Ribosomal_uS3"/>
</dbReference>
<evidence type="ECO:0000256" key="9">
    <source>
        <dbReference type="RuleBase" id="RU003624"/>
    </source>
</evidence>
<dbReference type="Gene3D" id="3.30.300.20">
    <property type="match status" value="1"/>
</dbReference>
<evidence type="ECO:0000259" key="11">
    <source>
        <dbReference type="PROSITE" id="PS50823"/>
    </source>
</evidence>
<evidence type="ECO:0000256" key="4">
    <source>
        <dbReference type="ARBA" id="ARBA00022980"/>
    </source>
</evidence>
<dbReference type="Gene3D" id="3.30.1140.32">
    <property type="entry name" value="Ribosomal protein S3, C-terminal domain"/>
    <property type="match status" value="1"/>
</dbReference>
<dbReference type="InterPro" id="IPR004044">
    <property type="entry name" value="KH_dom_type_2"/>
</dbReference>
<proteinExistence type="inferred from homology"/>
<dbReference type="HAMAP" id="MF_01309_B">
    <property type="entry name" value="Ribosomal_uS3_B"/>
    <property type="match status" value="1"/>
</dbReference>
<dbReference type="InterPro" id="IPR018280">
    <property type="entry name" value="Ribosomal_uS3_CS"/>
</dbReference>
<keyword evidence="2 8" id="KW-0699">rRNA-binding</keyword>
<feature type="domain" description="KH type-2" evidence="11">
    <location>
        <begin position="38"/>
        <end position="106"/>
    </location>
</feature>
<dbReference type="EMBL" id="CP031194">
    <property type="protein sequence ID" value="AXG78307.1"/>
    <property type="molecule type" value="Genomic_DNA"/>
</dbReference>
<dbReference type="GO" id="GO:0022627">
    <property type="term" value="C:cytosolic small ribosomal subunit"/>
    <property type="evidence" value="ECO:0007669"/>
    <property type="project" value="TreeGrafter"/>
</dbReference>
<feature type="compositionally biased region" description="Low complexity" evidence="10">
    <location>
        <begin position="216"/>
        <end position="226"/>
    </location>
</feature>
<keyword evidence="5 8" id="KW-0687">Ribonucleoprotein</keyword>
<dbReference type="RefSeq" id="WP_114659659.1">
    <property type="nucleotide sequence ID" value="NZ_CP031194.1"/>
</dbReference>
<evidence type="ECO:0000256" key="8">
    <source>
        <dbReference type="HAMAP-Rule" id="MF_01309"/>
    </source>
</evidence>
<dbReference type="GO" id="GO:0019843">
    <property type="term" value="F:rRNA binding"/>
    <property type="evidence" value="ECO:0007669"/>
    <property type="project" value="UniProtKB-UniRule"/>
</dbReference>
<dbReference type="InterPro" id="IPR015946">
    <property type="entry name" value="KH_dom-like_a/b"/>
</dbReference>
<dbReference type="KEGG" id="spad:DVK44_11955"/>
<feature type="region of interest" description="Disordered" evidence="10">
    <location>
        <begin position="216"/>
        <end position="281"/>
    </location>
</feature>
<dbReference type="Pfam" id="PF07650">
    <property type="entry name" value="KH_2"/>
    <property type="match status" value="1"/>
</dbReference>
<feature type="compositionally biased region" description="Gly residues" evidence="10">
    <location>
        <begin position="227"/>
        <end position="239"/>
    </location>
</feature>
<evidence type="ECO:0000256" key="10">
    <source>
        <dbReference type="SAM" id="MobiDB-lite"/>
    </source>
</evidence>
<dbReference type="SUPFAM" id="SSF54821">
    <property type="entry name" value="Ribosomal protein S3 C-terminal domain"/>
    <property type="match status" value="1"/>
</dbReference>
<dbReference type="GO" id="GO:0003735">
    <property type="term" value="F:structural constituent of ribosome"/>
    <property type="evidence" value="ECO:0007669"/>
    <property type="project" value="InterPro"/>
</dbReference>
<dbReference type="Proteomes" id="UP000253868">
    <property type="component" value="Chromosome"/>
</dbReference>